<accession>A0A6A3HRC4</accession>
<gene>
    <name evidence="1" type="ORF">PR002_g26301</name>
</gene>
<comment type="caution">
    <text evidence="1">The sequence shown here is derived from an EMBL/GenBank/DDBJ whole genome shotgun (WGS) entry which is preliminary data.</text>
</comment>
<protein>
    <submittedName>
        <fullName evidence="1">Uncharacterized protein</fullName>
    </submittedName>
</protein>
<dbReference type="EMBL" id="QXFU01003737">
    <property type="protein sequence ID" value="KAE8973099.1"/>
    <property type="molecule type" value="Genomic_DNA"/>
</dbReference>
<proteinExistence type="predicted"/>
<evidence type="ECO:0000313" key="1">
    <source>
        <dbReference type="EMBL" id="KAE8973099.1"/>
    </source>
</evidence>
<dbReference type="Proteomes" id="UP000435112">
    <property type="component" value="Unassembled WGS sequence"/>
</dbReference>
<organism evidence="1 2">
    <name type="scientific">Phytophthora rubi</name>
    <dbReference type="NCBI Taxonomy" id="129364"/>
    <lineage>
        <taxon>Eukaryota</taxon>
        <taxon>Sar</taxon>
        <taxon>Stramenopiles</taxon>
        <taxon>Oomycota</taxon>
        <taxon>Peronosporomycetes</taxon>
        <taxon>Peronosporales</taxon>
        <taxon>Peronosporaceae</taxon>
        <taxon>Phytophthora</taxon>
    </lineage>
</organism>
<reference evidence="1 2" key="1">
    <citation type="submission" date="2018-09" db="EMBL/GenBank/DDBJ databases">
        <title>Genomic investigation of the strawberry pathogen Phytophthora fragariae indicates pathogenicity is determined by transcriptional variation in three key races.</title>
        <authorList>
            <person name="Adams T.M."/>
            <person name="Armitage A.D."/>
            <person name="Sobczyk M.K."/>
            <person name="Bates H.J."/>
            <person name="Dunwell J.M."/>
            <person name="Nellist C.F."/>
            <person name="Harrison R.J."/>
        </authorList>
    </citation>
    <scope>NUCLEOTIDE SEQUENCE [LARGE SCALE GENOMIC DNA]</scope>
    <source>
        <strain evidence="1 2">SCRP324</strain>
    </source>
</reference>
<dbReference type="AlphaFoldDB" id="A0A6A3HRC4"/>
<name>A0A6A3HRC4_9STRA</name>
<evidence type="ECO:0000313" key="2">
    <source>
        <dbReference type="Proteomes" id="UP000435112"/>
    </source>
</evidence>
<sequence>MVSASWLYAVEGVDAGAIVDLTSGIMVVGAGVDSCSVGTVVLTCVLDDHFRLQGAAAIHHPCVSSSSDITSAVLAASSSTSSRTRCVRFHSNSAVMIAAASVTSPTFSTLMIAATAAFASSPTSSNSWSITSWRGILVHAQLQLAGHVLQRLLRRRPPCPAALSASGAASNILVTTSIAASVPSSTASVITPTS</sequence>